<dbReference type="CDD" id="cd01210">
    <property type="entry name" value="PTB_EPS8"/>
    <property type="match status" value="1"/>
</dbReference>
<dbReference type="SUPFAM" id="SSF50729">
    <property type="entry name" value="PH domain-like"/>
    <property type="match status" value="1"/>
</dbReference>
<dbReference type="InterPro" id="IPR033928">
    <property type="entry name" value="EPS8_PTB"/>
</dbReference>
<sequence>MNGYSSPSYPSGGFGSYSSQLNGCSSEPPVHPGIDQSSSSKTNAKALYEQRKNYAKNSINSMTDTSQYHVEHLTTFVMDRKEAMITIEDGIRKLKLLDAKGKVWTQDMLLQVDDKTVSLIDGETKNELENFPLSTIQHCQAVMNACSYDSILALVCKETGQGKPDLHLFQCDDVKANLIQADIESAISDSKGGKQKKRPDTLRMILKADADIPPPPSAPAPVPPATVTQVDVKSRVAAWSAWASAEQHDYDKHKYFSEHDEPPETMAARVDRDVQILNHILDDIEFFVTKLQKAAEAFNELSKRKKSKKNKKKGPGVEGVLTLRAKPPSQEEFVDCFQKFKHAFNLLGKLKSHIQNPSALELVHFLFTPLNMVIHTTGGVELAKSILSPLLTKDAIDFLHSTVTPEERQLWMSLGDTWTKSRMEWPKEQYVPPYVPHFRNGWEPPLLTFMGTSREQELNQLAESLANVAEHQRKEELRRLSLEQPSVQDFPPSDGYAFSNTAYKRGHYLDQEMAVAAFKQAVSRHVDRNYEAHGRIQPKNYAKSKYDFVARNTTELSVVKDEVLEVLDDRKQWWKVKNASGASGYVPNNILEITRTVDMVTGRTDPVYSHTIQKQKTDYVPKPMHPIPPAPSPPPAAAQPPTPPMPPAAVPLCAGQRSSSTGVSRQNSSNSSDNGSMKLRDRQQEKPTPVTRRKSHMEEVQDELMHRLTIGRSAQKKYQVPRSTSLPAANITYDSSPEEVKVWLQAKGFSSVTINSLGVLTGAQLFSLNKDELKTVCPDDGARVYSQVTVQKAALERSSGSELQEIMRRRQEKINAAACDSGVESFDEGSGH</sequence>
<dbReference type="SUPFAM" id="SSF47769">
    <property type="entry name" value="SAM/Pointed domain"/>
    <property type="match status" value="1"/>
</dbReference>
<dbReference type="PANTHER" id="PTHR12287:SF21">
    <property type="entry name" value="EPIDERMAL GROWTH FACTOR RECEPTOR KINASE SUBSTRATE 8"/>
    <property type="match status" value="1"/>
</dbReference>
<evidence type="ECO:0000256" key="5">
    <source>
        <dbReference type="ARBA" id="ARBA00006197"/>
    </source>
</evidence>
<reference evidence="22" key="1">
    <citation type="submission" date="2011-12" db="EMBL/GenBank/DDBJ databases">
        <title>The Draft Genome of Lepisosteus oculatus.</title>
        <authorList>
            <consortium name="The Broad Institute Genome Assembly &amp; Analysis Group"/>
            <consortium name="Computational R&amp;D Group"/>
            <consortium name="and Sequencing Platform"/>
            <person name="Di Palma F."/>
            <person name="Alfoldi J."/>
            <person name="Johnson J."/>
            <person name="Berlin A."/>
            <person name="Gnerre S."/>
            <person name="Jaffe D."/>
            <person name="MacCallum I."/>
            <person name="Young S."/>
            <person name="Walker B.J."/>
            <person name="Lander E.S."/>
            <person name="Lindblad-Toh K."/>
        </authorList>
    </citation>
    <scope>NUCLEOTIDE SEQUENCE [LARGE SCALE GENOMIC DNA]</scope>
</reference>
<dbReference type="Gene3D" id="2.30.29.30">
    <property type="entry name" value="Pleckstrin-homology domain (PH domain)/Phosphotyrosine-binding domain (PTB)"/>
    <property type="match status" value="1"/>
</dbReference>
<dbReference type="InterPro" id="IPR013761">
    <property type="entry name" value="SAM/pointed_sf"/>
</dbReference>
<dbReference type="InterPro" id="IPR006020">
    <property type="entry name" value="PTB/PI_dom"/>
</dbReference>
<proteinExistence type="inferred from homology"/>
<dbReference type="GO" id="GO:0098978">
    <property type="term" value="C:glutamatergic synapse"/>
    <property type="evidence" value="ECO:0007669"/>
    <property type="project" value="UniProtKB-ARBA"/>
</dbReference>
<dbReference type="GO" id="GO:0014069">
    <property type="term" value="C:postsynaptic density"/>
    <property type="evidence" value="ECO:0007669"/>
    <property type="project" value="UniProtKB-ARBA"/>
</dbReference>
<dbReference type="HOGENOM" id="CLU_014510_0_0_1"/>
<dbReference type="GeneTree" id="ENSGT00940000156403"/>
<dbReference type="Ensembl" id="ENSLOCT00000020395.1">
    <property type="protein sequence ID" value="ENSLOCP00000020361.1"/>
    <property type="gene ID" value="ENSLOCG00000016474.1"/>
</dbReference>
<evidence type="ECO:0000256" key="13">
    <source>
        <dbReference type="ARBA" id="ARBA00023136"/>
    </source>
</evidence>
<evidence type="ECO:0000256" key="6">
    <source>
        <dbReference type="ARBA" id="ARBA00022443"/>
    </source>
</evidence>
<evidence type="ECO:0000256" key="16">
    <source>
        <dbReference type="ARBA" id="ARBA00034102"/>
    </source>
</evidence>
<evidence type="ECO:0000256" key="4">
    <source>
        <dbReference type="ARBA" id="ARBA00004645"/>
    </source>
</evidence>
<evidence type="ECO:0000256" key="10">
    <source>
        <dbReference type="ARBA" id="ARBA00022599"/>
    </source>
</evidence>
<dbReference type="InterPro" id="IPR041418">
    <property type="entry name" value="SAM_3"/>
</dbReference>
<evidence type="ECO:0000313" key="22">
    <source>
        <dbReference type="Proteomes" id="UP000018468"/>
    </source>
</evidence>
<dbReference type="Gene3D" id="2.30.30.40">
    <property type="entry name" value="SH3 Domains"/>
    <property type="match status" value="1"/>
</dbReference>
<dbReference type="Gene3D" id="1.10.150.50">
    <property type="entry name" value="Transcription Factor, Ets-1"/>
    <property type="match status" value="1"/>
</dbReference>
<dbReference type="Pfam" id="PF22975">
    <property type="entry name" value="EPS8_2nd"/>
    <property type="match status" value="1"/>
</dbReference>
<protein>
    <recommendedName>
        <fullName evidence="17">Epidermal growth factor receptor kinase substrate 8</fullName>
    </recommendedName>
</protein>
<keyword evidence="9" id="KW-0597">Phosphoprotein</keyword>
<evidence type="ECO:0000256" key="8">
    <source>
        <dbReference type="ARBA" id="ARBA00022490"/>
    </source>
</evidence>
<dbReference type="InterPro" id="IPR013625">
    <property type="entry name" value="PTB"/>
</dbReference>
<feature type="region of interest" description="Disordered" evidence="19">
    <location>
        <begin position="20"/>
        <end position="41"/>
    </location>
</feature>
<dbReference type="InterPro" id="IPR055093">
    <property type="entry name" value="EPS8_2nd"/>
</dbReference>
<dbReference type="GO" id="GO:0032587">
    <property type="term" value="C:ruffle membrane"/>
    <property type="evidence" value="ECO:0007669"/>
    <property type="project" value="UniProtKB-SubCell"/>
</dbReference>
<evidence type="ECO:0000256" key="19">
    <source>
        <dbReference type="SAM" id="MobiDB-lite"/>
    </source>
</evidence>
<dbReference type="Pfam" id="PF00018">
    <property type="entry name" value="SH3_1"/>
    <property type="match status" value="1"/>
</dbReference>
<evidence type="ECO:0000256" key="1">
    <source>
        <dbReference type="ARBA" id="ARBA00004544"/>
    </source>
</evidence>
<dbReference type="Pfam" id="PF18016">
    <property type="entry name" value="SAM_3"/>
    <property type="match status" value="1"/>
</dbReference>
<keyword evidence="6 18" id="KW-0728">SH3 domain</keyword>
<dbReference type="GO" id="GO:0032420">
    <property type="term" value="C:stereocilium"/>
    <property type="evidence" value="ECO:0007669"/>
    <property type="project" value="UniProtKB-SubCell"/>
</dbReference>
<evidence type="ECO:0000256" key="3">
    <source>
        <dbReference type="ARBA" id="ARBA00004632"/>
    </source>
</evidence>
<keyword evidence="22" id="KW-1185">Reference proteome</keyword>
<dbReference type="SUPFAM" id="SSF50044">
    <property type="entry name" value="SH3-domain"/>
    <property type="match status" value="1"/>
</dbReference>
<dbReference type="PROSITE" id="PS50002">
    <property type="entry name" value="SH3"/>
    <property type="match status" value="1"/>
</dbReference>
<dbReference type="EMBL" id="AHAT01033534">
    <property type="status" value="NOT_ANNOTATED_CDS"/>
    <property type="molecule type" value="Genomic_DNA"/>
</dbReference>
<keyword evidence="7" id="KW-1003">Cell membrane</keyword>
<evidence type="ECO:0000256" key="17">
    <source>
        <dbReference type="ARBA" id="ARBA00068628"/>
    </source>
</evidence>
<keyword evidence="10" id="KW-0771">Synaptosome</keyword>
<comment type="similarity">
    <text evidence="5">Belongs to the EPS8 family.</text>
</comment>
<dbReference type="InterPro" id="IPR036028">
    <property type="entry name" value="SH3-like_dom_sf"/>
</dbReference>
<feature type="compositionally biased region" description="Pro residues" evidence="19">
    <location>
        <begin position="623"/>
        <end position="649"/>
    </location>
</feature>
<dbReference type="EMBL" id="AHAT01033535">
    <property type="status" value="NOT_ANNOTATED_CDS"/>
    <property type="molecule type" value="Genomic_DNA"/>
</dbReference>
<evidence type="ECO:0000256" key="2">
    <source>
        <dbReference type="ARBA" id="ARBA00004624"/>
    </source>
</evidence>
<dbReference type="Pfam" id="PF08416">
    <property type="entry name" value="PTB"/>
    <property type="match status" value="1"/>
</dbReference>
<accession>W5NIA2</accession>
<dbReference type="EMBL" id="AHAT01033533">
    <property type="status" value="NOT_ANNOTATED_CDS"/>
    <property type="molecule type" value="Genomic_DNA"/>
</dbReference>
<evidence type="ECO:0000256" key="9">
    <source>
        <dbReference type="ARBA" id="ARBA00022553"/>
    </source>
</evidence>
<dbReference type="InterPro" id="IPR011993">
    <property type="entry name" value="PH-like_dom_sf"/>
</dbReference>
<reference evidence="21" key="3">
    <citation type="submission" date="2025-09" db="UniProtKB">
        <authorList>
            <consortium name="Ensembl"/>
        </authorList>
    </citation>
    <scope>IDENTIFICATION</scope>
</reference>
<dbReference type="PANTHER" id="PTHR12287">
    <property type="entry name" value="EPIDERMAL GROWTH FACTOR RECEPTOR KINASE SUBSTRATE EPS8-RELATED PROTEIN"/>
    <property type="match status" value="1"/>
</dbReference>
<evidence type="ECO:0000256" key="14">
    <source>
        <dbReference type="ARBA" id="ARBA00023203"/>
    </source>
</evidence>
<dbReference type="Bgee" id="ENSLOCG00000016474">
    <property type="expression patterns" value="Expressed in camera-type eye and 10 other cell types or tissues"/>
</dbReference>
<dbReference type="FunFam" id="1.10.150.50:FF:000023">
    <property type="entry name" value="Epidermal growth factor receptor kinase substrate 8"/>
    <property type="match status" value="1"/>
</dbReference>
<reference evidence="21" key="2">
    <citation type="submission" date="2025-08" db="UniProtKB">
        <authorList>
            <consortium name="Ensembl"/>
        </authorList>
    </citation>
    <scope>IDENTIFICATION</scope>
</reference>
<dbReference type="GO" id="GO:0003779">
    <property type="term" value="F:actin binding"/>
    <property type="evidence" value="ECO:0007669"/>
    <property type="project" value="UniProtKB-KW"/>
</dbReference>
<dbReference type="CDD" id="cd09540">
    <property type="entry name" value="SAM_EPS8-like"/>
    <property type="match status" value="1"/>
</dbReference>
<feature type="region of interest" description="Disordered" evidence="19">
    <location>
        <begin position="610"/>
        <end position="699"/>
    </location>
</feature>
<evidence type="ECO:0000256" key="15">
    <source>
        <dbReference type="ARBA" id="ARBA00023273"/>
    </source>
</evidence>
<dbReference type="AlphaFoldDB" id="W5NIA2"/>
<organism evidence="21 22">
    <name type="scientific">Lepisosteus oculatus</name>
    <name type="common">Spotted gar</name>
    <dbReference type="NCBI Taxonomy" id="7918"/>
    <lineage>
        <taxon>Eukaryota</taxon>
        <taxon>Metazoa</taxon>
        <taxon>Chordata</taxon>
        <taxon>Craniata</taxon>
        <taxon>Vertebrata</taxon>
        <taxon>Euteleostomi</taxon>
        <taxon>Actinopterygii</taxon>
        <taxon>Neopterygii</taxon>
        <taxon>Holostei</taxon>
        <taxon>Semionotiformes</taxon>
        <taxon>Lepisosteidae</taxon>
        <taxon>Lepisosteus</taxon>
    </lineage>
</organism>
<dbReference type="SMART" id="SM00462">
    <property type="entry name" value="PTB"/>
    <property type="match status" value="1"/>
</dbReference>
<dbReference type="EMBL" id="AHAT01033536">
    <property type="status" value="NOT_ANNOTATED_CDS"/>
    <property type="molecule type" value="Genomic_DNA"/>
</dbReference>
<dbReference type="SMART" id="SM00326">
    <property type="entry name" value="SH3"/>
    <property type="match status" value="1"/>
</dbReference>
<feature type="domain" description="SH3" evidence="20">
    <location>
        <begin position="537"/>
        <end position="596"/>
    </location>
</feature>
<name>W5NIA2_LEPOC</name>
<dbReference type="FunFam" id="2.30.29.30:FF:000174">
    <property type="entry name" value="epidermal growth factor receptor kinase substrate 8"/>
    <property type="match status" value="1"/>
</dbReference>
<evidence type="ECO:0000256" key="18">
    <source>
        <dbReference type="PROSITE-ProRule" id="PRU00192"/>
    </source>
</evidence>
<evidence type="ECO:0000256" key="11">
    <source>
        <dbReference type="ARBA" id="ARBA00022843"/>
    </source>
</evidence>
<dbReference type="InterPro" id="IPR039801">
    <property type="entry name" value="EPS8-like"/>
</dbReference>
<keyword evidence="8" id="KW-0963">Cytoplasm</keyword>
<dbReference type="GO" id="GO:0005938">
    <property type="term" value="C:cell cortex"/>
    <property type="evidence" value="ECO:0007669"/>
    <property type="project" value="UniProtKB-SubCell"/>
</dbReference>
<evidence type="ECO:0000256" key="12">
    <source>
        <dbReference type="ARBA" id="ARBA00023018"/>
    </source>
</evidence>
<dbReference type="EMBL" id="AHAT01033532">
    <property type="status" value="NOT_ANNOTATED_CDS"/>
    <property type="molecule type" value="Genomic_DNA"/>
</dbReference>
<dbReference type="GO" id="GO:0030426">
    <property type="term" value="C:growth cone"/>
    <property type="evidence" value="ECO:0007669"/>
    <property type="project" value="UniProtKB-SubCell"/>
</dbReference>
<keyword evidence="11" id="KW-0832">Ubl conjugation</keyword>
<dbReference type="Proteomes" id="UP000018468">
    <property type="component" value="Linkage group LG8"/>
</dbReference>
<keyword evidence="12" id="KW-0770">Synapse</keyword>
<evidence type="ECO:0000259" key="20">
    <source>
        <dbReference type="PROSITE" id="PS50002"/>
    </source>
</evidence>
<keyword evidence="15" id="KW-0966">Cell projection</keyword>
<comment type="subcellular location">
    <subcellularLocation>
        <location evidence="2">Cell projection</location>
        <location evidence="2">Growth cone</location>
    </subcellularLocation>
    <subcellularLocation>
        <location evidence="3">Cell projection</location>
        <location evidence="3">Ruffle membrane</location>
    </subcellularLocation>
    <subcellularLocation>
        <location evidence="4">Cell projection</location>
        <location evidence="4">Stereocilium</location>
    </subcellularLocation>
    <subcellularLocation>
        <location evidence="1">Cytoplasm</location>
        <location evidence="1">Cell cortex</location>
    </subcellularLocation>
    <subcellularLocation>
        <location evidence="16">Synapse</location>
        <location evidence="16">Synaptosome</location>
    </subcellularLocation>
</comment>
<evidence type="ECO:0000256" key="7">
    <source>
        <dbReference type="ARBA" id="ARBA00022475"/>
    </source>
</evidence>
<dbReference type="FunFam" id="2.30.30.40:FF:000071">
    <property type="entry name" value="Epidermal growth factor receptor kinase substrate 8"/>
    <property type="match status" value="1"/>
</dbReference>
<dbReference type="CDD" id="cd11764">
    <property type="entry name" value="SH3_Eps8"/>
    <property type="match status" value="1"/>
</dbReference>
<dbReference type="InterPro" id="IPR035462">
    <property type="entry name" value="Eps8_SH3"/>
</dbReference>
<keyword evidence="13" id="KW-0472">Membrane</keyword>
<dbReference type="InterPro" id="IPR001452">
    <property type="entry name" value="SH3_domain"/>
</dbReference>
<feature type="compositionally biased region" description="Polar residues" evidence="19">
    <location>
        <begin position="656"/>
        <end position="675"/>
    </location>
</feature>
<keyword evidence="14" id="KW-0009">Actin-binding</keyword>
<evidence type="ECO:0000313" key="21">
    <source>
        <dbReference type="Ensembl" id="ENSLOCP00000020361.1"/>
    </source>
</evidence>